<evidence type="ECO:0000313" key="2">
    <source>
        <dbReference type="Proteomes" id="UP000661696"/>
    </source>
</evidence>
<dbReference type="Proteomes" id="UP000661696">
    <property type="component" value="Unassembled WGS sequence"/>
</dbReference>
<organism evidence="1 2">
    <name type="scientific">Chryseobacterium endalhagicum</name>
    <dbReference type="NCBI Taxonomy" id="2797638"/>
    <lineage>
        <taxon>Bacteria</taxon>
        <taxon>Pseudomonadati</taxon>
        <taxon>Bacteroidota</taxon>
        <taxon>Flavobacteriia</taxon>
        <taxon>Flavobacteriales</taxon>
        <taxon>Weeksellaceae</taxon>
        <taxon>Chryseobacterium group</taxon>
        <taxon>Chryseobacterium</taxon>
    </lineage>
</organism>
<comment type="caution">
    <text evidence="1">The sequence shown here is derived from an EMBL/GenBank/DDBJ whole genome shotgun (WGS) entry which is preliminary data.</text>
</comment>
<sequence>MKNISGMGNKKFYFNKKYYFYDRNQSIILSEDQLVGKKMDDLDGFFTDFKVRKIHPKECVFVLKRSFFGIFKLKLHLYLTEDTVYDYAILN</sequence>
<proteinExistence type="predicted"/>
<reference evidence="1 2" key="1">
    <citation type="submission" date="2020-12" db="EMBL/GenBank/DDBJ databases">
        <title>Chryseobacterium endoalhailicus sp. nov., isolated from seed of leguminous plant.</title>
        <authorList>
            <person name="Zhang X."/>
        </authorList>
    </citation>
    <scope>NUCLEOTIDE SEQUENCE [LARGE SCALE GENOMIC DNA]</scope>
    <source>
        <strain evidence="1 2">L7</strain>
    </source>
</reference>
<gene>
    <name evidence="1" type="ORF">JET18_00845</name>
</gene>
<accession>A0ABS1QB83</accession>
<dbReference type="RefSeq" id="WP_202088503.1">
    <property type="nucleotide sequence ID" value="NZ_JAELVM010000001.1"/>
</dbReference>
<keyword evidence="2" id="KW-1185">Reference proteome</keyword>
<dbReference type="EMBL" id="JAELVM010000001">
    <property type="protein sequence ID" value="MBL1219369.1"/>
    <property type="molecule type" value="Genomic_DNA"/>
</dbReference>
<evidence type="ECO:0000313" key="1">
    <source>
        <dbReference type="EMBL" id="MBL1219369.1"/>
    </source>
</evidence>
<protein>
    <submittedName>
        <fullName evidence="1">Uncharacterized protein</fullName>
    </submittedName>
</protein>
<name>A0ABS1QB83_9FLAO</name>